<comment type="subcellular location">
    <subcellularLocation>
        <location evidence="3">Cytoplasm</location>
    </subcellularLocation>
</comment>
<dbReference type="PROSITE" id="PS50936">
    <property type="entry name" value="ENGC_GTPASE"/>
    <property type="match status" value="1"/>
</dbReference>
<dbReference type="EMBL" id="AP026966">
    <property type="protein sequence ID" value="BDT58316.1"/>
    <property type="molecule type" value="Genomic_DNA"/>
</dbReference>
<dbReference type="PROSITE" id="PS51721">
    <property type="entry name" value="G_CP"/>
    <property type="match status" value="1"/>
</dbReference>
<feature type="binding site" evidence="3">
    <location>
        <position position="259"/>
    </location>
    <ligand>
        <name>Zn(2+)</name>
        <dbReference type="ChEBI" id="CHEBI:29105"/>
    </ligand>
</feature>
<feature type="binding site" evidence="3">
    <location>
        <position position="265"/>
    </location>
    <ligand>
        <name>Zn(2+)</name>
        <dbReference type="ChEBI" id="CHEBI:29105"/>
    </ligand>
</feature>
<comment type="function">
    <text evidence="3">One of several proteins that assist in the late maturation steps of the functional core of the 30S ribosomal subunit. Helps release RbfA from mature subunits. May play a role in the assembly of ribosomal proteins into the subunit. Circularly permuted GTPase that catalyzes slow GTP hydrolysis, GTPase activity is stimulated by the 30S ribosomal subunit.</text>
</comment>
<dbReference type="SUPFAM" id="SSF50249">
    <property type="entry name" value="Nucleic acid-binding proteins"/>
    <property type="match status" value="1"/>
</dbReference>
<dbReference type="PANTHER" id="PTHR32120:SF11">
    <property type="entry name" value="SMALL RIBOSOMAL SUBUNIT BIOGENESIS GTPASE RSGA 1, MITOCHONDRIAL-RELATED"/>
    <property type="match status" value="1"/>
</dbReference>
<dbReference type="InterPro" id="IPR027417">
    <property type="entry name" value="P-loop_NTPase"/>
</dbReference>
<gene>
    <name evidence="3 6" type="primary">rsgA</name>
    <name evidence="6" type="ORF">MasN3_18100</name>
</gene>
<evidence type="ECO:0000313" key="7">
    <source>
        <dbReference type="Proteomes" id="UP001163336"/>
    </source>
</evidence>
<keyword evidence="7" id="KW-1185">Reference proteome</keyword>
<evidence type="ECO:0000259" key="4">
    <source>
        <dbReference type="PROSITE" id="PS50936"/>
    </source>
</evidence>
<dbReference type="HAMAP" id="MF_01820">
    <property type="entry name" value="GTPase_RsgA"/>
    <property type="match status" value="1"/>
</dbReference>
<dbReference type="InterPro" id="IPR030378">
    <property type="entry name" value="G_CP_dom"/>
</dbReference>
<feature type="binding site" evidence="3">
    <location>
        <position position="257"/>
    </location>
    <ligand>
        <name>Zn(2+)</name>
        <dbReference type="ChEBI" id="CHEBI:29105"/>
    </ligand>
</feature>
<evidence type="ECO:0000256" key="3">
    <source>
        <dbReference type="HAMAP-Rule" id="MF_01820"/>
    </source>
</evidence>
<keyword evidence="3" id="KW-0694">RNA-binding</keyword>
<dbReference type="NCBIfam" id="TIGR00157">
    <property type="entry name" value="ribosome small subunit-dependent GTPase A"/>
    <property type="match status" value="1"/>
</dbReference>
<evidence type="ECO:0000256" key="2">
    <source>
        <dbReference type="ARBA" id="ARBA00023134"/>
    </source>
</evidence>
<dbReference type="Gene3D" id="3.40.50.300">
    <property type="entry name" value="P-loop containing nucleotide triphosphate hydrolases"/>
    <property type="match status" value="1"/>
</dbReference>
<proteinExistence type="inferred from homology"/>
<dbReference type="Gene3D" id="1.10.40.50">
    <property type="entry name" value="Probable gtpase engc, domain 3"/>
    <property type="match status" value="1"/>
</dbReference>
<keyword evidence="3" id="KW-0699">rRNA-binding</keyword>
<protein>
    <recommendedName>
        <fullName evidence="3">Small ribosomal subunit biogenesis GTPase RsgA</fullName>
        <ecNumber evidence="3">3.6.1.-</ecNumber>
    </recommendedName>
</protein>
<dbReference type="InterPro" id="IPR012340">
    <property type="entry name" value="NA-bd_OB-fold"/>
</dbReference>
<feature type="binding site" evidence="3">
    <location>
        <begin position="116"/>
        <end position="119"/>
    </location>
    <ligand>
        <name>GTP</name>
        <dbReference type="ChEBI" id="CHEBI:37565"/>
    </ligand>
</feature>
<comment type="subunit">
    <text evidence="3">Monomer. Associates with 30S ribosomal subunit, binds 16S rRNA.</text>
</comment>
<evidence type="ECO:0000313" key="6">
    <source>
        <dbReference type="EMBL" id="BDT58316.1"/>
    </source>
</evidence>
<dbReference type="Pfam" id="PF03193">
    <property type="entry name" value="RsgA_GTPase"/>
    <property type="match status" value="1"/>
</dbReference>
<keyword evidence="3" id="KW-0479">Metal-binding</keyword>
<dbReference type="Proteomes" id="UP001163336">
    <property type="component" value="Chromosome"/>
</dbReference>
<dbReference type="RefSeq" id="WP_281913699.1">
    <property type="nucleotide sequence ID" value="NZ_AP026966.1"/>
</dbReference>
<dbReference type="CDD" id="cd01854">
    <property type="entry name" value="YjeQ_EngC"/>
    <property type="match status" value="1"/>
</dbReference>
<comment type="cofactor">
    <cofactor evidence="3">
        <name>Zn(2+)</name>
        <dbReference type="ChEBI" id="CHEBI:29105"/>
    </cofactor>
    <text evidence="3">Binds 1 zinc ion per subunit.</text>
</comment>
<dbReference type="Gene3D" id="2.40.50.140">
    <property type="entry name" value="Nucleic acid-binding proteins"/>
    <property type="match status" value="1"/>
</dbReference>
<dbReference type="SUPFAM" id="SSF52540">
    <property type="entry name" value="P-loop containing nucleoside triphosphate hydrolases"/>
    <property type="match status" value="1"/>
</dbReference>
<keyword evidence="2 3" id="KW-0342">GTP-binding</keyword>
<dbReference type="PANTHER" id="PTHR32120">
    <property type="entry name" value="SMALL RIBOSOMAL SUBUNIT BIOGENESIS GTPASE RSGA"/>
    <property type="match status" value="1"/>
</dbReference>
<name>A0ABM8C528_9BURK</name>
<dbReference type="InterPro" id="IPR004881">
    <property type="entry name" value="Ribosome_biogen_GTPase_RsgA"/>
</dbReference>
<dbReference type="InterPro" id="IPR010914">
    <property type="entry name" value="RsgA_GTPase_dom"/>
</dbReference>
<dbReference type="EC" id="3.6.1.-" evidence="3"/>
<keyword evidence="3" id="KW-0378">Hydrolase</keyword>
<reference evidence="6" key="1">
    <citation type="submission" date="2022-11" db="EMBL/GenBank/DDBJ databases">
        <title>Isolation and characterization of PLA-degrading bacterium Massilia sp. from Antarctic soil.</title>
        <authorList>
            <person name="Sato K."/>
            <person name="Gomez-Fuentes C."/>
            <person name="Ahmad S.A."/>
            <person name="Zulkharnain A."/>
        </authorList>
    </citation>
    <scope>NUCLEOTIDE SEQUENCE</scope>
    <source>
        <strain evidence="6">N-3</strain>
    </source>
</reference>
<keyword evidence="1 3" id="KW-0547">Nucleotide-binding</keyword>
<sequence>MSELTATIIAAHGRHYLADADGEKLQCVTRGKKTNVAVGDVVILKRTSNDQAVIEKIAERTTLLYRSDQYKSKLLAANISRLFIVVATEPSFADDLVSRALVAAEAAGIEAHIILNKVDVEPPLARARERAGLYGALGYPVHELSARARPEHAVETLMPLLAGQSSIFIGQSGMGKSSLINLLVPDADIAVREISEALDTGKHTTTFTRLYWLPGGASIIDSPGFQEFGLYHLTEGMLERAFVEFKPYLGGCKYYNCRHLAEPQCAVLGAVGEGRIAKMRHELYAQLLHESSQTLY</sequence>
<organism evidence="6 7">
    <name type="scientific">Massilia varians</name>
    <dbReference type="NCBI Taxonomy" id="457921"/>
    <lineage>
        <taxon>Bacteria</taxon>
        <taxon>Pseudomonadati</taxon>
        <taxon>Pseudomonadota</taxon>
        <taxon>Betaproteobacteria</taxon>
        <taxon>Burkholderiales</taxon>
        <taxon>Oxalobacteraceae</taxon>
        <taxon>Telluria group</taxon>
        <taxon>Massilia</taxon>
    </lineage>
</organism>
<keyword evidence="3" id="KW-0862">Zinc</keyword>
<feature type="domain" description="EngC GTPase" evidence="4">
    <location>
        <begin position="77"/>
        <end position="226"/>
    </location>
</feature>
<keyword evidence="3" id="KW-0963">Cytoplasm</keyword>
<evidence type="ECO:0000256" key="1">
    <source>
        <dbReference type="ARBA" id="ARBA00022741"/>
    </source>
</evidence>
<comment type="similarity">
    <text evidence="3">Belongs to the TRAFAC class YlqF/YawG GTPase family. RsgA subfamily.</text>
</comment>
<evidence type="ECO:0000259" key="5">
    <source>
        <dbReference type="PROSITE" id="PS51721"/>
    </source>
</evidence>
<feature type="domain" description="CP-type G" evidence="5">
    <location>
        <begin position="68"/>
        <end position="228"/>
    </location>
</feature>
<feature type="binding site" evidence="3">
    <location>
        <position position="252"/>
    </location>
    <ligand>
        <name>Zn(2+)</name>
        <dbReference type="ChEBI" id="CHEBI:29105"/>
    </ligand>
</feature>
<keyword evidence="3" id="KW-0690">Ribosome biogenesis</keyword>
<accession>A0ABM8C528</accession>
<feature type="binding site" evidence="3">
    <location>
        <begin position="170"/>
        <end position="178"/>
    </location>
    <ligand>
        <name>GTP</name>
        <dbReference type="ChEBI" id="CHEBI:37565"/>
    </ligand>
</feature>